<reference evidence="5 6" key="1">
    <citation type="submission" date="2019-10" db="EMBL/GenBank/DDBJ databases">
        <authorList>
            <person name="Wolf R A."/>
        </authorList>
    </citation>
    <scope>NUCLEOTIDE SEQUENCE [LARGE SCALE GENOMIC DNA]</scope>
    <source>
        <strain evidence="5">Collinsella_aerofaciens_AK_138A</strain>
    </source>
</reference>
<feature type="region of interest" description="Disordered" evidence="4">
    <location>
        <begin position="195"/>
        <end position="219"/>
    </location>
</feature>
<dbReference type="GO" id="GO:0009368">
    <property type="term" value="C:endopeptidase Clp complex"/>
    <property type="evidence" value="ECO:0007669"/>
    <property type="project" value="TreeGrafter"/>
</dbReference>
<dbReference type="RefSeq" id="WP_197036855.1">
    <property type="nucleotide sequence ID" value="NZ_CABWIH010000062.1"/>
</dbReference>
<evidence type="ECO:0000256" key="3">
    <source>
        <dbReference type="ARBA" id="ARBA00022825"/>
    </source>
</evidence>
<dbReference type="AlphaFoldDB" id="A0A5K1JFC3"/>
<dbReference type="InterPro" id="IPR023562">
    <property type="entry name" value="ClpP/TepA"/>
</dbReference>
<name>A0A5K1JFC3_9ACTN</name>
<keyword evidence="2 5" id="KW-0378">Hydrolase</keyword>
<evidence type="ECO:0000256" key="2">
    <source>
        <dbReference type="ARBA" id="ARBA00022801"/>
    </source>
</evidence>
<evidence type="ECO:0000313" key="6">
    <source>
        <dbReference type="Proteomes" id="UP000330807"/>
    </source>
</evidence>
<dbReference type="GO" id="GO:0006515">
    <property type="term" value="P:protein quality control for misfolded or incompletely synthesized proteins"/>
    <property type="evidence" value="ECO:0007669"/>
    <property type="project" value="TreeGrafter"/>
</dbReference>
<dbReference type="SUPFAM" id="SSF52096">
    <property type="entry name" value="ClpP/crotonase"/>
    <property type="match status" value="1"/>
</dbReference>
<accession>A0A5K1JFC3</accession>
<sequence>MRDINVYGFIGDGWDETDMTATKFANELKEANGEAVTIHVNSGGGDVFDANTMAELLRAYQGESTCIIEGLAASAASYFALTADKVVIGDSALMMIHNPYSFSGGTAEDLRKTADFLDKLKSTIVNQYVRKTGKDEGAISDLMDAETWFTAKEAVENGFCDSIVDMEPVAACIDPEQAKRFKNAPKDLLDAPAVVDGNGAGETKPTIPGSNNGGKAVSGADKVETGAVSKTVCVNGKFLTY</sequence>
<dbReference type="Gene3D" id="3.90.226.10">
    <property type="entry name" value="2-enoyl-CoA Hydratase, Chain A, domain 1"/>
    <property type="match status" value="1"/>
</dbReference>
<protein>
    <submittedName>
        <fullName evidence="5">ATP-dependent Clp protease proteolytic subunit 1</fullName>
        <ecNumber evidence="5">3.4.21.92</ecNumber>
    </submittedName>
</protein>
<dbReference type="EC" id="3.4.21.92" evidence="5"/>
<keyword evidence="3" id="KW-0720">Serine protease</keyword>
<evidence type="ECO:0000313" key="5">
    <source>
        <dbReference type="EMBL" id="VWM02817.1"/>
    </source>
</evidence>
<dbReference type="EMBL" id="CABWIH010000062">
    <property type="protein sequence ID" value="VWM02817.1"/>
    <property type="molecule type" value="Genomic_DNA"/>
</dbReference>
<dbReference type="Pfam" id="PF00574">
    <property type="entry name" value="CLP_protease"/>
    <property type="match status" value="1"/>
</dbReference>
<keyword evidence="1 5" id="KW-0645">Protease</keyword>
<dbReference type="Proteomes" id="UP000330807">
    <property type="component" value="Unassembled WGS sequence"/>
</dbReference>
<dbReference type="GO" id="GO:0004176">
    <property type="term" value="F:ATP-dependent peptidase activity"/>
    <property type="evidence" value="ECO:0007669"/>
    <property type="project" value="TreeGrafter"/>
</dbReference>
<dbReference type="NCBIfam" id="NF045542">
    <property type="entry name" value="Clp_rel_HeadMat"/>
    <property type="match status" value="1"/>
</dbReference>
<evidence type="ECO:0000256" key="1">
    <source>
        <dbReference type="ARBA" id="ARBA00022670"/>
    </source>
</evidence>
<dbReference type="CDD" id="cd07016">
    <property type="entry name" value="S14_ClpP_1"/>
    <property type="match status" value="1"/>
</dbReference>
<dbReference type="GO" id="GO:0004252">
    <property type="term" value="F:serine-type endopeptidase activity"/>
    <property type="evidence" value="ECO:0007669"/>
    <property type="project" value="UniProtKB-EC"/>
</dbReference>
<dbReference type="GO" id="GO:0051117">
    <property type="term" value="F:ATPase binding"/>
    <property type="evidence" value="ECO:0007669"/>
    <property type="project" value="TreeGrafter"/>
</dbReference>
<evidence type="ECO:0000256" key="4">
    <source>
        <dbReference type="SAM" id="MobiDB-lite"/>
    </source>
</evidence>
<proteinExistence type="predicted"/>
<organism evidence="5 6">
    <name type="scientific">Collinsella aerofaciens</name>
    <dbReference type="NCBI Taxonomy" id="74426"/>
    <lineage>
        <taxon>Bacteria</taxon>
        <taxon>Bacillati</taxon>
        <taxon>Actinomycetota</taxon>
        <taxon>Coriobacteriia</taxon>
        <taxon>Coriobacteriales</taxon>
        <taxon>Coriobacteriaceae</taxon>
        <taxon>Collinsella</taxon>
    </lineage>
</organism>
<dbReference type="InterPro" id="IPR029045">
    <property type="entry name" value="ClpP/crotonase-like_dom_sf"/>
</dbReference>
<gene>
    <name evidence="5" type="primary">clpP1</name>
    <name evidence="5" type="ORF">LMKDKBCB_02320</name>
</gene>
<dbReference type="PANTHER" id="PTHR10381">
    <property type="entry name" value="ATP-DEPENDENT CLP PROTEASE PROTEOLYTIC SUBUNIT"/>
    <property type="match status" value="1"/>
</dbReference>
<dbReference type="PANTHER" id="PTHR10381:SF70">
    <property type="entry name" value="ATP-DEPENDENT CLP PROTEASE PROTEOLYTIC SUBUNIT"/>
    <property type="match status" value="1"/>
</dbReference>